<proteinExistence type="predicted"/>
<organism evidence="1">
    <name type="scientific">Spodoptera frugiperda</name>
    <name type="common">Fall armyworm</name>
    <dbReference type="NCBI Taxonomy" id="7108"/>
    <lineage>
        <taxon>Eukaryota</taxon>
        <taxon>Metazoa</taxon>
        <taxon>Ecdysozoa</taxon>
        <taxon>Arthropoda</taxon>
        <taxon>Hexapoda</taxon>
        <taxon>Insecta</taxon>
        <taxon>Pterygota</taxon>
        <taxon>Neoptera</taxon>
        <taxon>Endopterygota</taxon>
        <taxon>Lepidoptera</taxon>
        <taxon>Glossata</taxon>
        <taxon>Ditrysia</taxon>
        <taxon>Noctuoidea</taxon>
        <taxon>Noctuidae</taxon>
        <taxon>Amphipyrinae</taxon>
        <taxon>Spodoptera</taxon>
    </lineage>
</organism>
<sequence length="131" mass="15053">MELVLGVGNTVRSTQYCVTIPDMAELIRSATTQAKDGNYPISWVWFWSGDELPLLAVRRPANHLHIKIMFRGVVLFKCQMQLRPFSNGRSGQMDLNFAKNYYLPCMSPRCVHHSGLIILCQIQETKKPRDR</sequence>
<protein>
    <submittedName>
        <fullName evidence="1">SFRICE_006773</fullName>
    </submittedName>
</protein>
<gene>
    <name evidence="1" type="ORF">SFRICE_006773</name>
</gene>
<evidence type="ECO:0000313" key="1">
    <source>
        <dbReference type="EMBL" id="SOQ39742.1"/>
    </source>
</evidence>
<dbReference type="AlphaFoldDB" id="A0A2H1VH63"/>
<dbReference type="EMBL" id="ODYU01002355">
    <property type="protein sequence ID" value="SOQ39742.1"/>
    <property type="molecule type" value="Genomic_DNA"/>
</dbReference>
<accession>A0A2H1VH63</accession>
<name>A0A2H1VH63_SPOFR</name>
<reference evidence="1" key="1">
    <citation type="submission" date="2016-07" db="EMBL/GenBank/DDBJ databases">
        <authorList>
            <person name="Bretaudeau A."/>
        </authorList>
    </citation>
    <scope>NUCLEOTIDE SEQUENCE</scope>
    <source>
        <strain evidence="1">Rice</strain>
        <tissue evidence="1">Whole body</tissue>
    </source>
</reference>